<feature type="region of interest" description="Disordered" evidence="8">
    <location>
        <begin position="1"/>
        <end position="54"/>
    </location>
</feature>
<dbReference type="CDD" id="cd16619">
    <property type="entry name" value="mRING-HC-C4C4_TRIM37_C-VIII"/>
    <property type="match status" value="1"/>
</dbReference>
<feature type="compositionally biased region" description="Polar residues" evidence="8">
    <location>
        <begin position="17"/>
        <end position="50"/>
    </location>
</feature>
<dbReference type="Pfam" id="PF22486">
    <property type="entry name" value="MATH_2"/>
    <property type="match status" value="1"/>
</dbReference>
<keyword evidence="2" id="KW-0963">Cytoplasm</keyword>
<accession>A0A182QLR1</accession>
<evidence type="ECO:0000259" key="10">
    <source>
        <dbReference type="PROSITE" id="PS50119"/>
    </source>
</evidence>
<evidence type="ECO:0000259" key="11">
    <source>
        <dbReference type="PROSITE" id="PS50144"/>
    </source>
</evidence>
<reference evidence="13" key="1">
    <citation type="submission" date="2014-01" db="EMBL/GenBank/DDBJ databases">
        <title>The Genome Sequence of Anopheles farauti FAR1 (V2).</title>
        <authorList>
            <consortium name="The Broad Institute Genomics Platform"/>
            <person name="Neafsey D.E."/>
            <person name="Besansky N."/>
            <person name="Howell P."/>
            <person name="Walton C."/>
            <person name="Young S.K."/>
            <person name="Zeng Q."/>
            <person name="Gargeya S."/>
            <person name="Fitzgerald M."/>
            <person name="Haas B."/>
            <person name="Abouelleil A."/>
            <person name="Allen A.W."/>
            <person name="Alvarado L."/>
            <person name="Arachchi H.M."/>
            <person name="Berlin A.M."/>
            <person name="Chapman S.B."/>
            <person name="Gainer-Dewar J."/>
            <person name="Goldberg J."/>
            <person name="Griggs A."/>
            <person name="Gujja S."/>
            <person name="Hansen M."/>
            <person name="Howarth C."/>
            <person name="Imamovic A."/>
            <person name="Ireland A."/>
            <person name="Larimer J."/>
            <person name="McCowan C."/>
            <person name="Murphy C."/>
            <person name="Pearson M."/>
            <person name="Poon T.W."/>
            <person name="Priest M."/>
            <person name="Roberts A."/>
            <person name="Saif S."/>
            <person name="Shea T."/>
            <person name="Sisk P."/>
            <person name="Sykes S."/>
            <person name="Wortman J."/>
            <person name="Nusbaum C."/>
            <person name="Birren B."/>
        </authorList>
    </citation>
    <scope>NUCLEOTIDE SEQUENCE [LARGE SCALE GENOMIC DNA]</scope>
    <source>
        <strain evidence="13">FAR1</strain>
    </source>
</reference>
<dbReference type="Gene3D" id="3.30.160.60">
    <property type="entry name" value="Classic Zinc Finger"/>
    <property type="match status" value="1"/>
</dbReference>
<dbReference type="Pfam" id="PF00643">
    <property type="entry name" value="zf-B_box"/>
    <property type="match status" value="1"/>
</dbReference>
<evidence type="ECO:0000313" key="13">
    <source>
        <dbReference type="Proteomes" id="UP000075886"/>
    </source>
</evidence>
<dbReference type="EMBL" id="AXCN02001536">
    <property type="status" value="NOT_ANNOTATED_CDS"/>
    <property type="molecule type" value="Genomic_DNA"/>
</dbReference>
<dbReference type="SUPFAM" id="SSF49599">
    <property type="entry name" value="TRAF domain-like"/>
    <property type="match status" value="1"/>
</dbReference>
<proteinExistence type="predicted"/>
<dbReference type="GO" id="GO:0008270">
    <property type="term" value="F:zinc ion binding"/>
    <property type="evidence" value="ECO:0007669"/>
    <property type="project" value="UniProtKB-KW"/>
</dbReference>
<dbReference type="GO" id="GO:0061630">
    <property type="term" value="F:ubiquitin protein ligase activity"/>
    <property type="evidence" value="ECO:0007669"/>
    <property type="project" value="TreeGrafter"/>
</dbReference>
<dbReference type="GO" id="GO:0005778">
    <property type="term" value="C:peroxisomal membrane"/>
    <property type="evidence" value="ECO:0007669"/>
    <property type="project" value="TreeGrafter"/>
</dbReference>
<name>A0A182QLR1_9DIPT</name>
<dbReference type="PANTHER" id="PTHR36754">
    <property type="entry name" value="E3 UBIQUITIN-PROTEIN LIGASE TRIM37"/>
    <property type="match status" value="1"/>
</dbReference>
<evidence type="ECO:0000256" key="3">
    <source>
        <dbReference type="ARBA" id="ARBA00022723"/>
    </source>
</evidence>
<dbReference type="GO" id="GO:0016235">
    <property type="term" value="C:aggresome"/>
    <property type="evidence" value="ECO:0007669"/>
    <property type="project" value="TreeGrafter"/>
</dbReference>
<reference evidence="12" key="2">
    <citation type="submission" date="2020-05" db="UniProtKB">
        <authorList>
            <consortium name="EnsemblMetazoa"/>
        </authorList>
    </citation>
    <scope>IDENTIFICATION</scope>
    <source>
        <strain evidence="12">FAR1</strain>
    </source>
</reference>
<dbReference type="VEuPathDB" id="VectorBase:AFAF012746"/>
<evidence type="ECO:0000256" key="6">
    <source>
        <dbReference type="PROSITE-ProRule" id="PRU00024"/>
    </source>
</evidence>
<dbReference type="InterPro" id="IPR002083">
    <property type="entry name" value="MATH/TRAF_dom"/>
</dbReference>
<dbReference type="EnsemblMetazoa" id="AFAF012746-RA">
    <property type="protein sequence ID" value="AFAF012746-PA"/>
    <property type="gene ID" value="AFAF012746"/>
</dbReference>
<dbReference type="CDD" id="cd00121">
    <property type="entry name" value="MATH"/>
    <property type="match status" value="1"/>
</dbReference>
<dbReference type="InterPro" id="IPR053003">
    <property type="entry name" value="TRIM_RBCC_E3_ubiq-ligases"/>
</dbReference>
<comment type="subcellular location">
    <subcellularLocation>
        <location evidence="1">Cytoplasm</location>
    </subcellularLocation>
</comment>
<evidence type="ECO:0000256" key="4">
    <source>
        <dbReference type="ARBA" id="ARBA00022771"/>
    </source>
</evidence>
<dbReference type="GO" id="GO:0051865">
    <property type="term" value="P:protein autoubiquitination"/>
    <property type="evidence" value="ECO:0007669"/>
    <property type="project" value="TreeGrafter"/>
</dbReference>
<keyword evidence="5" id="KW-0862">Zinc</keyword>
<evidence type="ECO:0000256" key="2">
    <source>
        <dbReference type="ARBA" id="ARBA00022490"/>
    </source>
</evidence>
<dbReference type="PANTHER" id="PTHR36754:SF2">
    <property type="entry name" value="E3 UBIQUITIN-PROTEIN LIGASE TRIM37"/>
    <property type="match status" value="1"/>
</dbReference>
<feature type="domain" description="B box-type" evidence="10">
    <location>
        <begin position="164"/>
        <end position="208"/>
    </location>
</feature>
<evidence type="ECO:0000259" key="9">
    <source>
        <dbReference type="PROSITE" id="PS50089"/>
    </source>
</evidence>
<keyword evidence="3" id="KW-0479">Metal-binding</keyword>
<evidence type="ECO:0000256" key="5">
    <source>
        <dbReference type="ARBA" id="ARBA00022833"/>
    </source>
</evidence>
<dbReference type="SUPFAM" id="SSF57845">
    <property type="entry name" value="B-box zinc-binding domain"/>
    <property type="match status" value="1"/>
</dbReference>
<dbReference type="Proteomes" id="UP000075886">
    <property type="component" value="Unassembled WGS sequence"/>
</dbReference>
<dbReference type="CDD" id="cd19756">
    <property type="entry name" value="Bbox2"/>
    <property type="match status" value="1"/>
</dbReference>
<keyword evidence="4 6" id="KW-0863">Zinc-finger</keyword>
<dbReference type="Gene3D" id="3.30.40.10">
    <property type="entry name" value="Zinc/RING finger domain, C3HC4 (zinc finger)"/>
    <property type="match status" value="1"/>
</dbReference>
<dbReference type="AlphaFoldDB" id="A0A182QLR1"/>
<dbReference type="InterPro" id="IPR013083">
    <property type="entry name" value="Znf_RING/FYVE/PHD"/>
</dbReference>
<evidence type="ECO:0000313" key="12">
    <source>
        <dbReference type="EnsemblMetazoa" id="AFAF012746-PA"/>
    </source>
</evidence>
<evidence type="ECO:0008006" key="14">
    <source>
        <dbReference type="Google" id="ProtNLM"/>
    </source>
</evidence>
<dbReference type="STRING" id="69004.A0A182QLR1"/>
<evidence type="ECO:0000256" key="7">
    <source>
        <dbReference type="SAM" id="Coils"/>
    </source>
</evidence>
<feature type="domain" description="MATH" evidence="11">
    <location>
        <begin position="352"/>
        <end position="471"/>
    </location>
</feature>
<dbReference type="GO" id="GO:0070842">
    <property type="term" value="P:aggresome assembly"/>
    <property type="evidence" value="ECO:0007669"/>
    <property type="project" value="TreeGrafter"/>
</dbReference>
<evidence type="ECO:0000256" key="1">
    <source>
        <dbReference type="ARBA" id="ARBA00004496"/>
    </source>
</evidence>
<dbReference type="GO" id="GO:0005164">
    <property type="term" value="F:tumor necrosis factor receptor binding"/>
    <property type="evidence" value="ECO:0007669"/>
    <property type="project" value="TreeGrafter"/>
</dbReference>
<dbReference type="PROSITE" id="PS50089">
    <property type="entry name" value="ZF_RING_2"/>
    <property type="match status" value="1"/>
</dbReference>
<dbReference type="InterPro" id="IPR008974">
    <property type="entry name" value="TRAF-like"/>
</dbReference>
<sequence>MDSPSGRNEPRRHEAITPSQEQSTVASTSLPSTSFPATMKHSTANSSSTDPVYDEAATSDLSRNTSRHLVLSNFNDIFKCTICFGHLDDPHLCPQCSKLYCFECIMEWLASGSNQCCPNCKTALELEKLVKVRWFEDVRKLQNDLRALGGPSDGHSGDMDDNDTKSELCPQHRRLVNFYCSTCKQCVCEVCATEIIDGHHQNHSFKTLHVTYKQHMEQLESELEKVEDYRDRLSLLHNKIERNIELIGTVKSVKQKELEAIIVSVMKNLDRQEEEKLAQLSVHQYALMNQMENIDLKLQAMRCEMSLCSKSQLIQMKTGIVDACNAIRSEPIKDFKEVRVPANLKIEIPDFFETGVFVVQNFSTFDDNKVVYSSDFSDCQGRTWRIMAWCVISEDHFGIYLELVSGRPCWMECTFQLIHLNPEKTIRKTIRQYFDRIPQKGWGLRDFVTLKTILDDGYVRDNDSLELLYNIRPCKPAAMQPPLY</sequence>
<feature type="coiled-coil region" evidence="7">
    <location>
        <begin position="209"/>
        <end position="275"/>
    </location>
</feature>
<feature type="domain" description="RING-type" evidence="9">
    <location>
        <begin position="80"/>
        <end position="121"/>
    </location>
</feature>
<dbReference type="InterPro" id="IPR001841">
    <property type="entry name" value="Znf_RING"/>
</dbReference>
<evidence type="ECO:0000256" key="8">
    <source>
        <dbReference type="SAM" id="MobiDB-lite"/>
    </source>
</evidence>
<keyword evidence="13" id="KW-1185">Reference proteome</keyword>
<dbReference type="Gene3D" id="2.60.210.10">
    <property type="entry name" value="Apoptosis, Tumor Necrosis Factor Receptor Associated Protein 2, Chain A"/>
    <property type="match status" value="1"/>
</dbReference>
<dbReference type="PROSITE" id="PS50119">
    <property type="entry name" value="ZF_BBOX"/>
    <property type="match status" value="1"/>
</dbReference>
<dbReference type="GO" id="GO:0031625">
    <property type="term" value="F:ubiquitin protein ligase binding"/>
    <property type="evidence" value="ECO:0007669"/>
    <property type="project" value="TreeGrafter"/>
</dbReference>
<dbReference type="InterPro" id="IPR000315">
    <property type="entry name" value="Znf_B-box"/>
</dbReference>
<keyword evidence="7" id="KW-0175">Coiled coil</keyword>
<dbReference type="PROSITE" id="PS50144">
    <property type="entry name" value="MATH"/>
    <property type="match status" value="1"/>
</dbReference>
<organism evidence="12 13">
    <name type="scientific">Anopheles farauti</name>
    <dbReference type="NCBI Taxonomy" id="69004"/>
    <lineage>
        <taxon>Eukaryota</taxon>
        <taxon>Metazoa</taxon>
        <taxon>Ecdysozoa</taxon>
        <taxon>Arthropoda</taxon>
        <taxon>Hexapoda</taxon>
        <taxon>Insecta</taxon>
        <taxon>Pterygota</taxon>
        <taxon>Neoptera</taxon>
        <taxon>Endopterygota</taxon>
        <taxon>Diptera</taxon>
        <taxon>Nematocera</taxon>
        <taxon>Culicoidea</taxon>
        <taxon>Culicidae</taxon>
        <taxon>Anophelinae</taxon>
        <taxon>Anopheles</taxon>
    </lineage>
</organism>
<dbReference type="SUPFAM" id="SSF57850">
    <property type="entry name" value="RING/U-box"/>
    <property type="match status" value="1"/>
</dbReference>
<dbReference type="SMART" id="SM00336">
    <property type="entry name" value="BBOX"/>
    <property type="match status" value="1"/>
</dbReference>
<dbReference type="GO" id="GO:0006513">
    <property type="term" value="P:protein monoubiquitination"/>
    <property type="evidence" value="ECO:0007669"/>
    <property type="project" value="TreeGrafter"/>
</dbReference>
<protein>
    <recommendedName>
        <fullName evidence="14">RING-type domain-containing protein</fullName>
    </recommendedName>
</protein>